<sequence length="103" mass="10953">MQKRFEGEITGHSATLFTYALDHATNVGGYVAMESFEGALHGRTGTFNFTHSATTSGDDRKDESFVIIPSSGTGQLTGITGTGGLTDESDGSHSIWFDYDLPA</sequence>
<reference evidence="1 2" key="1">
    <citation type="submission" date="2020-02" db="EMBL/GenBank/DDBJ databases">
        <title>Whole genome shotgun sequence of Streptomyces gougerotii NBRC 13043.</title>
        <authorList>
            <person name="Ichikawa N."/>
            <person name="Komaki H."/>
            <person name="Tamura T."/>
        </authorList>
    </citation>
    <scope>NUCLEOTIDE SEQUENCE [LARGE SCALE GENOMIC DNA]</scope>
    <source>
        <strain evidence="1 2">NBRC 13043</strain>
    </source>
</reference>
<accession>A0ABQ1D4L2</accession>
<dbReference type="Pfam" id="PF11528">
    <property type="entry name" value="DUF3224"/>
    <property type="match status" value="1"/>
</dbReference>
<dbReference type="Gene3D" id="2.40.350.10">
    <property type="entry name" value="SO1590-like"/>
    <property type="match status" value="1"/>
</dbReference>
<dbReference type="SUPFAM" id="SSF159238">
    <property type="entry name" value="SO1590-like"/>
    <property type="match status" value="1"/>
</dbReference>
<proteinExistence type="predicted"/>
<protein>
    <recommendedName>
        <fullName evidence="3">DUF3224 domain-containing protein</fullName>
    </recommendedName>
</protein>
<evidence type="ECO:0000313" key="1">
    <source>
        <dbReference type="EMBL" id="GFH77394.1"/>
    </source>
</evidence>
<gene>
    <name evidence="1" type="ORF">Sgou_20640</name>
</gene>
<dbReference type="EMBL" id="BLLO01000017">
    <property type="protein sequence ID" value="GFH77394.1"/>
    <property type="molecule type" value="Genomic_DNA"/>
</dbReference>
<evidence type="ECO:0000313" key="2">
    <source>
        <dbReference type="Proteomes" id="UP000480804"/>
    </source>
</evidence>
<dbReference type="InterPro" id="IPR023159">
    <property type="entry name" value="SO1590-like_sf"/>
</dbReference>
<name>A0ABQ1D4L2_9ACTN</name>
<organism evidence="1 2">
    <name type="scientific">Streptomyces gougerotii</name>
    <dbReference type="NCBI Taxonomy" id="53448"/>
    <lineage>
        <taxon>Bacteria</taxon>
        <taxon>Bacillati</taxon>
        <taxon>Actinomycetota</taxon>
        <taxon>Actinomycetes</taxon>
        <taxon>Kitasatosporales</taxon>
        <taxon>Streptomycetaceae</taxon>
        <taxon>Streptomyces</taxon>
        <taxon>Streptomyces diastaticus group</taxon>
    </lineage>
</organism>
<keyword evidence="2" id="KW-1185">Reference proteome</keyword>
<dbReference type="InterPro" id="IPR021607">
    <property type="entry name" value="DUF3224"/>
</dbReference>
<evidence type="ECO:0008006" key="3">
    <source>
        <dbReference type="Google" id="ProtNLM"/>
    </source>
</evidence>
<comment type="caution">
    <text evidence="1">The sequence shown here is derived from an EMBL/GenBank/DDBJ whole genome shotgun (WGS) entry which is preliminary data.</text>
</comment>
<dbReference type="Proteomes" id="UP000480804">
    <property type="component" value="Unassembled WGS sequence"/>
</dbReference>